<dbReference type="EMBL" id="JAFLNL010000023">
    <property type="protein sequence ID" value="MBO0356300.1"/>
    <property type="molecule type" value="Genomic_DNA"/>
</dbReference>
<evidence type="ECO:0000256" key="4">
    <source>
        <dbReference type="ARBA" id="ARBA00023157"/>
    </source>
</evidence>
<evidence type="ECO:0000313" key="7">
    <source>
        <dbReference type="EMBL" id="MBO0356300.1"/>
    </source>
</evidence>
<dbReference type="Proteomes" id="UP000664044">
    <property type="component" value="Unassembled WGS sequence"/>
</dbReference>
<dbReference type="RefSeq" id="WP_207037070.1">
    <property type="nucleotide sequence ID" value="NZ_JAFLNL010000023.1"/>
</dbReference>
<accession>A0ABS3GA53</accession>
<evidence type="ECO:0000256" key="3">
    <source>
        <dbReference type="ARBA" id="ARBA00022833"/>
    </source>
</evidence>
<organism evidence="7 8">
    <name type="scientific">Flagellimonas aurea</name>
    <dbReference type="NCBI Taxonomy" id="2915619"/>
    <lineage>
        <taxon>Bacteria</taxon>
        <taxon>Pseudomonadati</taxon>
        <taxon>Bacteroidota</taxon>
        <taxon>Flavobacteriia</taxon>
        <taxon>Flavobacteriales</taxon>
        <taxon>Flavobacteriaceae</taxon>
        <taxon>Flagellimonas</taxon>
    </lineage>
</organism>
<protein>
    <submittedName>
        <fullName evidence="7">Peptidoglycan DD-metalloendopeptidase family protein</fullName>
    </submittedName>
</protein>
<keyword evidence="4" id="KW-1015">Disulfide bond</keyword>
<evidence type="ECO:0000256" key="2">
    <source>
        <dbReference type="ARBA" id="ARBA00022729"/>
    </source>
</evidence>
<comment type="similarity">
    <text evidence="5">Belongs to the LECT2/MIM-1 family.</text>
</comment>
<dbReference type="Gene3D" id="2.70.70.10">
    <property type="entry name" value="Glucose Permease (Domain IIA)"/>
    <property type="match status" value="1"/>
</dbReference>
<evidence type="ECO:0000313" key="8">
    <source>
        <dbReference type="Proteomes" id="UP000664044"/>
    </source>
</evidence>
<keyword evidence="3" id="KW-0862">Zinc</keyword>
<dbReference type="InterPro" id="IPR008663">
    <property type="entry name" value="LECT2"/>
</dbReference>
<evidence type="ECO:0000256" key="5">
    <source>
        <dbReference type="ARBA" id="ARBA00024361"/>
    </source>
</evidence>
<evidence type="ECO:0000259" key="6">
    <source>
        <dbReference type="Pfam" id="PF01551"/>
    </source>
</evidence>
<reference evidence="7 8" key="1">
    <citation type="submission" date="2021-03" db="EMBL/GenBank/DDBJ databases">
        <title>Muricauda lutimaris sp. nov. and Muricauda ruestringensis sp. nov, two marine members of the Flavobacteriaceae isolated from deep sea sediments of Western Pacific.</title>
        <authorList>
            <person name="Zhao S."/>
            <person name="Liu R."/>
        </authorList>
    </citation>
    <scope>NUCLEOTIDE SEQUENCE [LARGE SCALE GENOMIC DNA]</scope>
    <source>
        <strain evidence="7 8">BC31-1-A7</strain>
    </source>
</reference>
<comment type="caution">
    <text evidence="7">The sequence shown here is derived from an EMBL/GenBank/DDBJ whole genome shotgun (WGS) entry which is preliminary data.</text>
</comment>
<keyword evidence="1" id="KW-0479">Metal-binding</keyword>
<dbReference type="PANTHER" id="PTHR11329">
    <property type="entry name" value="LEUKOCYTE CELL-DERIVED CHEMOTAXIN 2"/>
    <property type="match status" value="1"/>
</dbReference>
<dbReference type="InterPro" id="IPR011055">
    <property type="entry name" value="Dup_hybrid_motif"/>
</dbReference>
<keyword evidence="8" id="KW-1185">Reference proteome</keyword>
<name>A0ABS3GA53_9FLAO</name>
<dbReference type="Pfam" id="PF01551">
    <property type="entry name" value="Peptidase_M23"/>
    <property type="match status" value="1"/>
</dbReference>
<feature type="domain" description="M23ase beta-sheet core" evidence="6">
    <location>
        <begin position="57"/>
        <end position="160"/>
    </location>
</feature>
<gene>
    <name evidence="7" type="ORF">J0656_19940</name>
</gene>
<dbReference type="InterPro" id="IPR016047">
    <property type="entry name" value="M23ase_b-sheet_dom"/>
</dbReference>
<evidence type="ECO:0000256" key="1">
    <source>
        <dbReference type="ARBA" id="ARBA00022723"/>
    </source>
</evidence>
<dbReference type="PANTHER" id="PTHR11329:SF0">
    <property type="entry name" value="LEUKOCYTE CELL-DERIVED CHEMOTAXIN-2"/>
    <property type="match status" value="1"/>
</dbReference>
<proteinExistence type="inferred from homology"/>
<keyword evidence="2" id="KW-0732">Signal</keyword>
<sequence length="164" mass="18558">MARYIGKKDGLIIGCLVLSILMLSRFMRFTLLNYKKAFRGCDAWGCGSFGSSRGSHSHRGLDFAVEPNENIYAPFPCKVVRHGYPYAGDYEYRLIEIQGTGGYSDYKAKIMYVKDFPAVGSVFNEKEVLCKADDITKKYSSSMTNHVHFELYAKGSLINPEIFF</sequence>